<sequence length="159" mass="17302">MSSFKPIDGSKEDFRKYLDRKGVLDAITKVLIKCNSDRPENAIEYLLDNLGERLKDKDTIARLENELNDARNEVETLKREIAALKLNAVPGAEASEAGPLPEQPAQGNVVESAGGQMTDNSVNHPESPSNKNEAVKETAEASAAKTPEGTETDQKEPVQ</sequence>
<evidence type="ECO:0000313" key="6">
    <source>
        <dbReference type="EMBL" id="EAT44168.1"/>
    </source>
</evidence>
<keyword evidence="4" id="KW-0175">Coiled coil</keyword>
<organism evidence="6 7">
    <name type="scientific">Aedes aegypti</name>
    <name type="common">Yellowfever mosquito</name>
    <name type="synonym">Culex aegypti</name>
    <dbReference type="NCBI Taxonomy" id="7159"/>
    <lineage>
        <taxon>Eukaryota</taxon>
        <taxon>Metazoa</taxon>
        <taxon>Ecdysozoa</taxon>
        <taxon>Arthropoda</taxon>
        <taxon>Hexapoda</taxon>
        <taxon>Insecta</taxon>
        <taxon>Pterygota</taxon>
        <taxon>Neoptera</taxon>
        <taxon>Endopterygota</taxon>
        <taxon>Diptera</taxon>
        <taxon>Nematocera</taxon>
        <taxon>Culicoidea</taxon>
        <taxon>Culicidae</taxon>
        <taxon>Culicinae</taxon>
        <taxon>Aedini</taxon>
        <taxon>Aedes</taxon>
        <taxon>Stegomyia</taxon>
    </lineage>
</organism>
<evidence type="ECO:0000313" key="7">
    <source>
        <dbReference type="Proteomes" id="UP000682892"/>
    </source>
</evidence>
<feature type="coiled-coil region" evidence="4">
    <location>
        <begin position="53"/>
        <end position="87"/>
    </location>
</feature>
<protein>
    <submittedName>
        <fullName evidence="6">AAEL004436-PA</fullName>
    </submittedName>
</protein>
<feature type="region of interest" description="Disordered" evidence="5">
    <location>
        <begin position="93"/>
        <end position="159"/>
    </location>
</feature>
<dbReference type="OrthoDB" id="524165at2759"/>
<dbReference type="GO" id="GO:0005634">
    <property type="term" value="C:nucleus"/>
    <property type="evidence" value="ECO:0007669"/>
    <property type="project" value="UniProtKB-SubCell"/>
</dbReference>
<evidence type="ECO:0000256" key="3">
    <source>
        <dbReference type="ARBA" id="ARBA00023242"/>
    </source>
</evidence>
<accession>A0A1S4F7M4</accession>
<evidence type="ECO:0000256" key="2">
    <source>
        <dbReference type="ARBA" id="ARBA00009389"/>
    </source>
</evidence>
<dbReference type="HOGENOM" id="CLU_1662247_0_0_1"/>
<evidence type="ECO:0000256" key="4">
    <source>
        <dbReference type="SAM" id="Coils"/>
    </source>
</evidence>
<dbReference type="PANTHER" id="PTHR13168:SF0">
    <property type="entry name" value="C-MYC-BINDING PROTEIN"/>
    <property type="match status" value="1"/>
</dbReference>
<reference evidence="6" key="3">
    <citation type="submission" date="2012-09" db="EMBL/GenBank/DDBJ databases">
        <authorList>
            <consortium name="VectorBase"/>
        </authorList>
    </citation>
    <scope>NUCLEOTIDE SEQUENCE</scope>
    <source>
        <strain evidence="6">Liverpool</strain>
    </source>
</reference>
<reference evidence="6" key="1">
    <citation type="submission" date="2005-10" db="EMBL/GenBank/DDBJ databases">
        <authorList>
            <person name="Loftus B.J."/>
            <person name="Nene V.M."/>
            <person name="Hannick L.I."/>
            <person name="Bidwell S."/>
            <person name="Haas B."/>
            <person name="Amedeo P."/>
            <person name="Orvis J."/>
            <person name="Wortman J.R."/>
            <person name="White O.R."/>
            <person name="Salzberg S."/>
            <person name="Shumway M."/>
            <person name="Koo H."/>
            <person name="Zhao Y."/>
            <person name="Holmes M."/>
            <person name="Miller J."/>
            <person name="Schatz M."/>
            <person name="Pop M."/>
            <person name="Pai G."/>
            <person name="Utterback T."/>
            <person name="Rogers Y.-H."/>
            <person name="Kravitz S."/>
            <person name="Fraser C.M."/>
        </authorList>
    </citation>
    <scope>NUCLEOTIDE SEQUENCE</scope>
    <source>
        <strain evidence="6">Liverpool</strain>
    </source>
</reference>
<dbReference type="PANTHER" id="PTHR13168">
    <property type="entry name" value="ASSOCIATE OF C-MYC AMY-1"/>
    <property type="match status" value="1"/>
</dbReference>
<keyword evidence="3" id="KW-0539">Nucleus</keyword>
<dbReference type="InterPro" id="IPR026060">
    <property type="entry name" value="AMY1"/>
</dbReference>
<name>A0A1S4F7M4_AEDAE</name>
<dbReference type="KEGG" id="aag:5564793"/>
<evidence type="ECO:0000256" key="5">
    <source>
        <dbReference type="SAM" id="MobiDB-lite"/>
    </source>
</evidence>
<dbReference type="AlphaFoldDB" id="A0A1S4F7M4"/>
<evidence type="ECO:0000256" key="1">
    <source>
        <dbReference type="ARBA" id="ARBA00004123"/>
    </source>
</evidence>
<comment type="similarity">
    <text evidence="2">Belongs to the AMY1 family.</text>
</comment>
<reference evidence="6" key="2">
    <citation type="journal article" date="2007" name="Science">
        <title>Genome sequence of Aedes aegypti, a major arbovirus vector.</title>
        <authorList>
            <person name="Nene V."/>
            <person name="Wortman J.R."/>
            <person name="Lawson D."/>
            <person name="Haas B."/>
            <person name="Kodira C."/>
            <person name="Tu Z.J."/>
            <person name="Loftus B."/>
            <person name="Xi Z."/>
            <person name="Megy K."/>
            <person name="Grabherr M."/>
            <person name="Ren Q."/>
            <person name="Zdobnov E.M."/>
            <person name="Lobo N.F."/>
            <person name="Campbell K.S."/>
            <person name="Brown S.E."/>
            <person name="Bonaldo M.F."/>
            <person name="Zhu J."/>
            <person name="Sinkins S.P."/>
            <person name="Hogenkamp D.G."/>
            <person name="Amedeo P."/>
            <person name="Arensburger P."/>
            <person name="Atkinson P.W."/>
            <person name="Bidwell S."/>
            <person name="Biedler J."/>
            <person name="Birney E."/>
            <person name="Bruggner R.V."/>
            <person name="Costas J."/>
            <person name="Coy M.R."/>
            <person name="Crabtree J."/>
            <person name="Crawford M."/>
            <person name="Debruyn B."/>
            <person name="Decaprio D."/>
            <person name="Eiglmeier K."/>
            <person name="Eisenstadt E."/>
            <person name="El-Dorry H."/>
            <person name="Gelbart W.M."/>
            <person name="Gomes S.L."/>
            <person name="Hammond M."/>
            <person name="Hannick L.I."/>
            <person name="Hogan J.R."/>
            <person name="Holmes M.H."/>
            <person name="Jaffe D."/>
            <person name="Johnston J.S."/>
            <person name="Kennedy R.C."/>
            <person name="Koo H."/>
            <person name="Kravitz S."/>
            <person name="Kriventseva E.V."/>
            <person name="Kulp D."/>
            <person name="Labutti K."/>
            <person name="Lee E."/>
            <person name="Li S."/>
            <person name="Lovin D.D."/>
            <person name="Mao C."/>
            <person name="Mauceli E."/>
            <person name="Menck C.F."/>
            <person name="Miller J.R."/>
            <person name="Montgomery P."/>
            <person name="Mori A."/>
            <person name="Nascimento A.L."/>
            <person name="Naveira H.F."/>
            <person name="Nusbaum C."/>
            <person name="O'leary S."/>
            <person name="Orvis J."/>
            <person name="Pertea M."/>
            <person name="Quesneville H."/>
            <person name="Reidenbach K.R."/>
            <person name="Rogers Y.H."/>
            <person name="Roth C.W."/>
            <person name="Schneider J.R."/>
            <person name="Schatz M."/>
            <person name="Shumway M."/>
            <person name="Stanke M."/>
            <person name="Stinson E.O."/>
            <person name="Tubio J.M."/>
            <person name="Vanzee J.P."/>
            <person name="Verjovski-Almeida S."/>
            <person name="Werner D."/>
            <person name="White O."/>
            <person name="Wyder S."/>
            <person name="Zeng Q."/>
            <person name="Zhao Q."/>
            <person name="Zhao Y."/>
            <person name="Hill C.A."/>
            <person name="Raikhel A.S."/>
            <person name="Soares M.B."/>
            <person name="Knudson D.L."/>
            <person name="Lee N.H."/>
            <person name="Galagan J."/>
            <person name="Salzberg S.L."/>
            <person name="Paulsen I.T."/>
            <person name="Dimopoulos G."/>
            <person name="Collins F.H."/>
            <person name="Birren B."/>
            <person name="Fraser-Liggett C.M."/>
            <person name="Severson D.W."/>
        </authorList>
    </citation>
    <scope>NUCLEOTIDE SEQUENCE [LARGE SCALE GENOMIC DNA]</scope>
    <source>
        <strain evidence="6">Liverpool</strain>
    </source>
</reference>
<dbReference type="PRINTS" id="PR02028">
    <property type="entry name" value="CMYCBINDINGP"/>
</dbReference>
<dbReference type="Proteomes" id="UP000682892">
    <property type="component" value="Chromosome 3"/>
</dbReference>
<feature type="compositionally biased region" description="Polar residues" evidence="5">
    <location>
        <begin position="115"/>
        <end position="132"/>
    </location>
</feature>
<proteinExistence type="inferred from homology"/>
<dbReference type="EMBL" id="CH477304">
    <property type="protein sequence ID" value="EAT44168.1"/>
    <property type="molecule type" value="Genomic_DNA"/>
</dbReference>
<dbReference type="OMA" id="PENPMDY"/>
<comment type="subcellular location">
    <subcellularLocation>
        <location evidence="1">Nucleus</location>
    </subcellularLocation>
</comment>
<gene>
    <name evidence="6" type="ORF">AaeL_AAEL004436</name>
</gene>
<dbReference type="GO" id="GO:0003713">
    <property type="term" value="F:transcription coactivator activity"/>
    <property type="evidence" value="ECO:0007669"/>
    <property type="project" value="InterPro"/>
</dbReference>